<feature type="region of interest" description="Disordered" evidence="1">
    <location>
        <begin position="90"/>
        <end position="182"/>
    </location>
</feature>
<dbReference type="EMBL" id="SWKU01000045">
    <property type="protein sequence ID" value="KAF2993964.1"/>
    <property type="molecule type" value="Genomic_DNA"/>
</dbReference>
<evidence type="ECO:0000256" key="1">
    <source>
        <dbReference type="SAM" id="MobiDB-lite"/>
    </source>
</evidence>
<dbReference type="AlphaFoldDB" id="A0A9P4W5J9"/>
<accession>A0A9P4W5J9</accession>
<comment type="caution">
    <text evidence="2">The sequence shown here is derived from an EMBL/GenBank/DDBJ whole genome shotgun (WGS) entry which is preliminary data.</text>
</comment>
<reference evidence="2" key="1">
    <citation type="submission" date="2019-04" db="EMBL/GenBank/DDBJ databases">
        <title>Sequencing of skin fungus with MAO and IRED activity.</title>
        <authorList>
            <person name="Marsaioli A.J."/>
            <person name="Bonatto J.M.C."/>
            <person name="Reis Junior O."/>
        </authorList>
    </citation>
    <scope>NUCLEOTIDE SEQUENCE</scope>
    <source>
        <strain evidence="2">30M1</strain>
    </source>
</reference>
<sequence length="348" mass="37233">MASASFASSEDTRWAESVDNAVWTVQPYLRRAYKTFGEAYKDIKSLLVSANFRWPAVSSVSGDAIKDRFVRDLTSVLYNAKHFVMDQPPKGIARTMTAPSPPAVPAPARRSRPDAVTPPSSFPHYDWARSPQRAQSSFSYRNRANSPQPWHDRYTPSSRSRSRSPNRQVPARNFAAQRPSSGYSMEGVIDADLLAVAPSTKTAFPAFITASQLQRSQAAVAVQRPSSGYSMSGITDADLIAANTSARLTARQGAPGAERASRPPHPQPVVAVQLPSSEYSMSGITDADLIASNPSTQSTAAQGYKLTVPTSPSQAVSPADRPLSEYSSGAATDAALPAAFPSTQPSVA</sequence>
<feature type="region of interest" description="Disordered" evidence="1">
    <location>
        <begin position="249"/>
        <end position="268"/>
    </location>
</feature>
<keyword evidence="3" id="KW-1185">Reference proteome</keyword>
<protein>
    <submittedName>
        <fullName evidence="2">Uncharacterized protein</fullName>
    </submittedName>
</protein>
<feature type="compositionally biased region" description="Polar residues" evidence="1">
    <location>
        <begin position="132"/>
        <end position="148"/>
    </location>
</feature>
<gene>
    <name evidence="2" type="ORF">E8E13_000591</name>
</gene>
<feature type="region of interest" description="Disordered" evidence="1">
    <location>
        <begin position="295"/>
        <end position="348"/>
    </location>
</feature>
<feature type="compositionally biased region" description="Low complexity" evidence="1">
    <location>
        <begin position="330"/>
        <end position="339"/>
    </location>
</feature>
<evidence type="ECO:0000313" key="3">
    <source>
        <dbReference type="Proteomes" id="UP000801428"/>
    </source>
</evidence>
<organism evidence="2 3">
    <name type="scientific">Curvularia kusanoi</name>
    <name type="common">Cochliobolus kusanoi</name>
    <dbReference type="NCBI Taxonomy" id="90978"/>
    <lineage>
        <taxon>Eukaryota</taxon>
        <taxon>Fungi</taxon>
        <taxon>Dikarya</taxon>
        <taxon>Ascomycota</taxon>
        <taxon>Pezizomycotina</taxon>
        <taxon>Dothideomycetes</taxon>
        <taxon>Pleosporomycetidae</taxon>
        <taxon>Pleosporales</taxon>
        <taxon>Pleosporineae</taxon>
        <taxon>Pleosporaceae</taxon>
        <taxon>Curvularia</taxon>
    </lineage>
</organism>
<dbReference type="Proteomes" id="UP000801428">
    <property type="component" value="Unassembled WGS sequence"/>
</dbReference>
<name>A0A9P4W5J9_CURKU</name>
<proteinExistence type="predicted"/>
<evidence type="ECO:0000313" key="2">
    <source>
        <dbReference type="EMBL" id="KAF2993964.1"/>
    </source>
</evidence>